<dbReference type="Gene3D" id="4.10.240.10">
    <property type="entry name" value="Zn(2)-C6 fungal-type DNA-binding domain"/>
    <property type="match status" value="1"/>
</dbReference>
<feature type="region of interest" description="Disordered" evidence="7">
    <location>
        <begin position="690"/>
        <end position="709"/>
    </location>
</feature>
<dbReference type="SMART" id="SM00066">
    <property type="entry name" value="GAL4"/>
    <property type="match status" value="1"/>
</dbReference>
<dbReference type="PANTHER" id="PTHR47338:SF23">
    <property type="entry name" value="ZN(II)2CYS6 TRANSCRIPTION FACTOR (EUROFUNG)"/>
    <property type="match status" value="1"/>
</dbReference>
<feature type="compositionally biased region" description="Polar residues" evidence="7">
    <location>
        <begin position="1"/>
        <end position="19"/>
    </location>
</feature>
<dbReference type="InterPro" id="IPR007219">
    <property type="entry name" value="XnlR_reg_dom"/>
</dbReference>
<dbReference type="GO" id="GO:0000981">
    <property type="term" value="F:DNA-binding transcription factor activity, RNA polymerase II-specific"/>
    <property type="evidence" value="ECO:0007669"/>
    <property type="project" value="InterPro"/>
</dbReference>
<organism evidence="9 10">
    <name type="scientific">Penicillium crustosum</name>
    <name type="common">Blue mold fungus</name>
    <dbReference type="NCBI Taxonomy" id="36656"/>
    <lineage>
        <taxon>Eukaryota</taxon>
        <taxon>Fungi</taxon>
        <taxon>Dikarya</taxon>
        <taxon>Ascomycota</taxon>
        <taxon>Pezizomycotina</taxon>
        <taxon>Eurotiomycetes</taxon>
        <taxon>Eurotiomycetidae</taxon>
        <taxon>Eurotiales</taxon>
        <taxon>Aspergillaceae</taxon>
        <taxon>Penicillium</taxon>
    </lineage>
</organism>
<dbReference type="GO" id="GO:0003677">
    <property type="term" value="F:DNA binding"/>
    <property type="evidence" value="ECO:0007669"/>
    <property type="project" value="UniProtKB-KW"/>
</dbReference>
<evidence type="ECO:0000256" key="6">
    <source>
        <dbReference type="ARBA" id="ARBA00023242"/>
    </source>
</evidence>
<proteinExistence type="predicted"/>
<keyword evidence="5" id="KW-0804">Transcription</keyword>
<accession>A0A9P5L3H6</accession>
<comment type="caution">
    <text evidence="9">The sequence shown here is derived from an EMBL/GenBank/DDBJ whole genome shotgun (WGS) entry which is preliminary data.</text>
</comment>
<dbReference type="InterPro" id="IPR001138">
    <property type="entry name" value="Zn2Cys6_DnaBD"/>
</dbReference>
<dbReference type="SMART" id="SM00906">
    <property type="entry name" value="Fungal_trans"/>
    <property type="match status" value="1"/>
</dbReference>
<feature type="region of interest" description="Disordered" evidence="7">
    <location>
        <begin position="551"/>
        <end position="595"/>
    </location>
</feature>
<dbReference type="GO" id="GO:0005634">
    <property type="term" value="C:nucleus"/>
    <property type="evidence" value="ECO:0007669"/>
    <property type="project" value="UniProtKB-SubCell"/>
</dbReference>
<feature type="region of interest" description="Disordered" evidence="7">
    <location>
        <begin position="1"/>
        <end position="22"/>
    </location>
</feature>
<evidence type="ECO:0000256" key="4">
    <source>
        <dbReference type="ARBA" id="ARBA00023125"/>
    </source>
</evidence>
<keyword evidence="10" id="KW-1185">Reference proteome</keyword>
<dbReference type="EMBL" id="JAAOZQ010000050">
    <property type="protein sequence ID" value="KAF7522739.1"/>
    <property type="molecule type" value="Genomic_DNA"/>
</dbReference>
<evidence type="ECO:0000259" key="8">
    <source>
        <dbReference type="PROSITE" id="PS50048"/>
    </source>
</evidence>
<dbReference type="AlphaFoldDB" id="A0A9P5L3H6"/>
<evidence type="ECO:0000313" key="10">
    <source>
        <dbReference type="Proteomes" id="UP000701341"/>
    </source>
</evidence>
<dbReference type="PROSITE" id="PS00463">
    <property type="entry name" value="ZN2_CY6_FUNGAL_1"/>
    <property type="match status" value="1"/>
</dbReference>
<protein>
    <recommendedName>
        <fullName evidence="8">Zn(2)-C6 fungal-type domain-containing protein</fullName>
    </recommendedName>
</protein>
<evidence type="ECO:0000256" key="2">
    <source>
        <dbReference type="ARBA" id="ARBA00022723"/>
    </source>
</evidence>
<evidence type="ECO:0000313" key="9">
    <source>
        <dbReference type="EMBL" id="KAF7522739.1"/>
    </source>
</evidence>
<keyword evidence="2" id="KW-0479">Metal-binding</keyword>
<name>A0A9P5L3H6_PENCR</name>
<dbReference type="InterPro" id="IPR036864">
    <property type="entry name" value="Zn2-C6_fun-type_DNA-bd_sf"/>
</dbReference>
<evidence type="ECO:0000256" key="3">
    <source>
        <dbReference type="ARBA" id="ARBA00023015"/>
    </source>
</evidence>
<dbReference type="Pfam" id="PF04082">
    <property type="entry name" value="Fungal_trans"/>
    <property type="match status" value="1"/>
</dbReference>
<keyword evidence="3" id="KW-0805">Transcription regulation</keyword>
<dbReference type="GO" id="GO:0006351">
    <property type="term" value="P:DNA-templated transcription"/>
    <property type="evidence" value="ECO:0007669"/>
    <property type="project" value="InterPro"/>
</dbReference>
<keyword evidence="4" id="KW-0238">DNA-binding</keyword>
<dbReference type="CDD" id="cd00067">
    <property type="entry name" value="GAL4"/>
    <property type="match status" value="1"/>
</dbReference>
<dbReference type="InterPro" id="IPR050815">
    <property type="entry name" value="TF_fung"/>
</dbReference>
<evidence type="ECO:0000256" key="1">
    <source>
        <dbReference type="ARBA" id="ARBA00004123"/>
    </source>
</evidence>
<feature type="region of interest" description="Disordered" evidence="7">
    <location>
        <begin position="131"/>
        <end position="158"/>
    </location>
</feature>
<evidence type="ECO:0000256" key="7">
    <source>
        <dbReference type="SAM" id="MobiDB-lite"/>
    </source>
</evidence>
<dbReference type="PANTHER" id="PTHR47338">
    <property type="entry name" value="ZN(II)2CYS6 TRANSCRIPTION FACTOR (EUROFUNG)-RELATED"/>
    <property type="match status" value="1"/>
</dbReference>
<gene>
    <name evidence="9" type="ORF">PCG10_007253</name>
</gene>
<dbReference type="CDD" id="cd12148">
    <property type="entry name" value="fungal_TF_MHR"/>
    <property type="match status" value="1"/>
</dbReference>
<dbReference type="PROSITE" id="PS50048">
    <property type="entry name" value="ZN2_CY6_FUNGAL_2"/>
    <property type="match status" value="1"/>
</dbReference>
<dbReference type="Pfam" id="PF00172">
    <property type="entry name" value="Zn_clus"/>
    <property type="match status" value="1"/>
</dbReference>
<reference evidence="9" key="1">
    <citation type="submission" date="2020-02" db="EMBL/GenBank/DDBJ databases">
        <authorList>
            <person name="Lichtner F.J."/>
        </authorList>
    </citation>
    <scope>NUCLEOTIDE SEQUENCE</scope>
    <source>
        <strain evidence="9">G10</strain>
    </source>
</reference>
<dbReference type="SUPFAM" id="SSF57701">
    <property type="entry name" value="Zn2/Cys6 DNA-binding domain"/>
    <property type="match status" value="1"/>
</dbReference>
<comment type="subcellular location">
    <subcellularLocation>
        <location evidence="1">Nucleus</location>
    </subcellularLocation>
</comment>
<dbReference type="GO" id="GO:0008270">
    <property type="term" value="F:zinc ion binding"/>
    <property type="evidence" value="ECO:0007669"/>
    <property type="project" value="InterPro"/>
</dbReference>
<feature type="domain" description="Zn(2)-C6 fungal-type" evidence="8">
    <location>
        <begin position="30"/>
        <end position="59"/>
    </location>
</feature>
<feature type="compositionally biased region" description="Basic and acidic residues" evidence="7">
    <location>
        <begin position="694"/>
        <end position="703"/>
    </location>
</feature>
<dbReference type="Proteomes" id="UP000701341">
    <property type="component" value="Unassembled WGS sequence"/>
</dbReference>
<sequence length="709" mass="79350">MPPTSSHSESVDTNGQESQDASKFHEDLPACQFCRKKKSRCSRTQPCVECTRSGVECVYDERRMKPGLRTGAMDQLYRRMETLENMFLGQEFLWQQMWKKMYPNEALSASNERSTNIEDLARRRDELKSALLRSSSSLDQREEEAETPSRPTKRRRCVPTTAPFIPVSVDDDTDGLFSTEIMTELIERGRGPSSWSIVGSTIGAVNQLQLGIEEDVLYRPTNSGESLIRRMVFLPPSRSWSEAEERRRIFWAVFLMDRFCSVSTGREVSLASDLKRRLPCEGAVWEKETEVCAPFFGISDSKDTAATSSLLNSGAINSDDLPIGGFAYNIEATESLTLVTNFFLDHPFIVADAEKARIWMMKFKELDLRLIQWKLYLPRRWREASVLNSDGVMDPNLTLAHITHNTAVILLHQAIAYPPPHWNNCSIKLPSTSSAETCLEAASEIATIGQQFLSLSPIFTNPQFSFCLFIAGRMLLAHARYNQAIVPPALDTLIAGLFEISQRWTGRNENIGSAGDNLASTFAKRLVDAQNDSSAARRPSLDIRQTACWDGSKEQPPAQLPTDTSPFQPGIHKSGASNGEHYSGDMRRQSPQEPYGLDPFSLAFPPLPPSFRQGYPIFSASDPLSVYGQSDVYQANQQLDMQSRDPRLGMWQDANAAFGNDMTLQADLAQVFNPTPNSGQRISRYGVVNIESQEPDKASRDFPTDNING</sequence>
<keyword evidence="6" id="KW-0539">Nucleus</keyword>
<evidence type="ECO:0000256" key="5">
    <source>
        <dbReference type="ARBA" id="ARBA00023163"/>
    </source>
</evidence>